<gene>
    <name evidence="2" type="ORF">BS47DRAFT_1355489</name>
</gene>
<evidence type="ECO:0000313" key="2">
    <source>
        <dbReference type="EMBL" id="KAF9504136.1"/>
    </source>
</evidence>
<reference evidence="2" key="1">
    <citation type="journal article" date="2020" name="Nat. Commun.">
        <title>Large-scale genome sequencing of mycorrhizal fungi provides insights into the early evolution of symbiotic traits.</title>
        <authorList>
            <person name="Miyauchi S."/>
            <person name="Kiss E."/>
            <person name="Kuo A."/>
            <person name="Drula E."/>
            <person name="Kohler A."/>
            <person name="Sanchez-Garcia M."/>
            <person name="Morin E."/>
            <person name="Andreopoulos B."/>
            <person name="Barry K.W."/>
            <person name="Bonito G."/>
            <person name="Buee M."/>
            <person name="Carver A."/>
            <person name="Chen C."/>
            <person name="Cichocki N."/>
            <person name="Clum A."/>
            <person name="Culley D."/>
            <person name="Crous P.W."/>
            <person name="Fauchery L."/>
            <person name="Girlanda M."/>
            <person name="Hayes R.D."/>
            <person name="Keri Z."/>
            <person name="LaButti K."/>
            <person name="Lipzen A."/>
            <person name="Lombard V."/>
            <person name="Magnuson J."/>
            <person name="Maillard F."/>
            <person name="Murat C."/>
            <person name="Nolan M."/>
            <person name="Ohm R.A."/>
            <person name="Pangilinan J."/>
            <person name="Pereira M.F."/>
            <person name="Perotto S."/>
            <person name="Peter M."/>
            <person name="Pfister S."/>
            <person name="Riley R."/>
            <person name="Sitrit Y."/>
            <person name="Stielow J.B."/>
            <person name="Szollosi G."/>
            <person name="Zifcakova L."/>
            <person name="Stursova M."/>
            <person name="Spatafora J.W."/>
            <person name="Tedersoo L."/>
            <person name="Vaario L.M."/>
            <person name="Yamada A."/>
            <person name="Yan M."/>
            <person name="Wang P."/>
            <person name="Xu J."/>
            <person name="Bruns T."/>
            <person name="Baldrian P."/>
            <person name="Vilgalys R."/>
            <person name="Dunand C."/>
            <person name="Henrissat B."/>
            <person name="Grigoriev I.V."/>
            <person name="Hibbett D."/>
            <person name="Nagy L.G."/>
            <person name="Martin F.M."/>
        </authorList>
    </citation>
    <scope>NUCLEOTIDE SEQUENCE</scope>
    <source>
        <strain evidence="2">UP504</strain>
    </source>
</reference>
<feature type="region of interest" description="Disordered" evidence="1">
    <location>
        <begin position="1"/>
        <end position="45"/>
    </location>
</feature>
<comment type="caution">
    <text evidence="2">The sequence shown here is derived from an EMBL/GenBank/DDBJ whole genome shotgun (WGS) entry which is preliminary data.</text>
</comment>
<accession>A0A9P6AFT9</accession>
<feature type="compositionally biased region" description="Polar residues" evidence="1">
    <location>
        <begin position="1"/>
        <end position="11"/>
    </location>
</feature>
<dbReference type="Proteomes" id="UP000886523">
    <property type="component" value="Unassembled WGS sequence"/>
</dbReference>
<organism evidence="2 3">
    <name type="scientific">Hydnum rufescens UP504</name>
    <dbReference type="NCBI Taxonomy" id="1448309"/>
    <lineage>
        <taxon>Eukaryota</taxon>
        <taxon>Fungi</taxon>
        <taxon>Dikarya</taxon>
        <taxon>Basidiomycota</taxon>
        <taxon>Agaricomycotina</taxon>
        <taxon>Agaricomycetes</taxon>
        <taxon>Cantharellales</taxon>
        <taxon>Hydnaceae</taxon>
        <taxon>Hydnum</taxon>
    </lineage>
</organism>
<dbReference type="EMBL" id="MU129258">
    <property type="protein sequence ID" value="KAF9504136.1"/>
    <property type="molecule type" value="Genomic_DNA"/>
</dbReference>
<name>A0A9P6AFT9_9AGAM</name>
<keyword evidence="3" id="KW-1185">Reference proteome</keyword>
<proteinExistence type="predicted"/>
<dbReference type="AlphaFoldDB" id="A0A9P6AFT9"/>
<sequence>MVSFPQQSILQHSPHHQFQPRPWPRPRWGQADSSSTEFHTESSSSWPLQYMTDQIAVYPGPPPPLVHISEFGKAPDEDAARVLLALSSGT</sequence>
<evidence type="ECO:0000313" key="3">
    <source>
        <dbReference type="Proteomes" id="UP000886523"/>
    </source>
</evidence>
<protein>
    <submittedName>
        <fullName evidence="2">Uncharacterized protein</fullName>
    </submittedName>
</protein>
<evidence type="ECO:0000256" key="1">
    <source>
        <dbReference type="SAM" id="MobiDB-lite"/>
    </source>
</evidence>
<feature type="compositionally biased region" description="Low complexity" evidence="1">
    <location>
        <begin position="33"/>
        <end position="45"/>
    </location>
</feature>